<organism evidence="1 2">
    <name type="scientific">Faecousia intestinalis</name>
    <dbReference type="NCBI Taxonomy" id="3133167"/>
    <lineage>
        <taxon>Bacteria</taxon>
        <taxon>Bacillati</taxon>
        <taxon>Bacillota</taxon>
        <taxon>Clostridia</taxon>
        <taxon>Eubacteriales</taxon>
        <taxon>Oscillospiraceae</taxon>
        <taxon>Faecousia</taxon>
    </lineage>
</organism>
<keyword evidence="2" id="KW-1185">Reference proteome</keyword>
<protein>
    <submittedName>
        <fullName evidence="1">Uncharacterized protein</fullName>
    </submittedName>
</protein>
<evidence type="ECO:0000313" key="2">
    <source>
        <dbReference type="Proteomes" id="UP001491552"/>
    </source>
</evidence>
<comment type="caution">
    <text evidence="1">The sequence shown here is derived from an EMBL/GenBank/DDBJ whole genome shotgun (WGS) entry which is preliminary data.</text>
</comment>
<sequence length="276" mass="31279">MNKLLIAYGLTKPQFEHLQAALPEEYELVIAACVTDLIVTNAVCVVSNAANMCQDALRVLLLYYMDMGNRLDGTIVWLGRTKVPDLPSFVRCDSFLDMMTELKSILSGAQGRYNAMRMSNGTAYLPTHAIEESVEADISTALHSKYGMNPDKRLVKRVHREYWAVLEAGAAEELAAVAALTRWLKTNKYPFSVECSTAFPLILYLLSITDSSPQIDLDQNPLLQKSRWNPKFVFSLSKGFQTRIIQWKEHYWLCSRIRNPSAAFERITFVFHEIGT</sequence>
<dbReference type="EMBL" id="JBBMFF010000165">
    <property type="protein sequence ID" value="MEQ2510540.1"/>
    <property type="molecule type" value="Genomic_DNA"/>
</dbReference>
<name>A0ABV1G581_9FIRM</name>
<proteinExistence type="predicted"/>
<dbReference type="Proteomes" id="UP001491552">
    <property type="component" value="Unassembled WGS sequence"/>
</dbReference>
<evidence type="ECO:0000313" key="1">
    <source>
        <dbReference type="EMBL" id="MEQ2510540.1"/>
    </source>
</evidence>
<gene>
    <name evidence="1" type="ORF">WMO66_04630</name>
</gene>
<reference evidence="1 2" key="1">
    <citation type="submission" date="2024-03" db="EMBL/GenBank/DDBJ databases">
        <title>Human intestinal bacterial collection.</title>
        <authorList>
            <person name="Pauvert C."/>
            <person name="Hitch T.C.A."/>
            <person name="Clavel T."/>
        </authorList>
    </citation>
    <scope>NUCLEOTIDE SEQUENCE [LARGE SCALE GENOMIC DNA]</scope>
    <source>
        <strain evidence="1 2">CLA-AA-H192</strain>
    </source>
</reference>
<dbReference type="RefSeq" id="WP_349135215.1">
    <property type="nucleotide sequence ID" value="NZ_JBBMFF010000165.1"/>
</dbReference>
<accession>A0ABV1G581</accession>